<proteinExistence type="predicted"/>
<accession>E4U087</accession>
<dbReference type="AlphaFoldDB" id="E4U087"/>
<sequence length="171" mass="19804">MSKNETFFVRLLTILMCMTPLYGEITVGLLISIENNSKFQMIHNNAYFLCEPFGIMTLEKIAEKGVNPTECKNAVENYYISHPHDKQYAKEHLHIQQSYHYEMIKEGCILYGNGPESYSEMLLRQGLAVIDSAFDNTEWNMKLKRAMQGALNQKKGMHDTQIQKLCIKEEK</sequence>
<evidence type="ECO:0000313" key="2">
    <source>
        <dbReference type="Proteomes" id="UP000008721"/>
    </source>
</evidence>
<organism evidence="1 2">
    <name type="scientific">Sulfuricurvum kujiense (strain ATCC BAA-921 / DSM 16994 / JCM 11577 / YK-1)</name>
    <dbReference type="NCBI Taxonomy" id="709032"/>
    <lineage>
        <taxon>Bacteria</taxon>
        <taxon>Pseudomonadati</taxon>
        <taxon>Campylobacterota</taxon>
        <taxon>Epsilonproteobacteria</taxon>
        <taxon>Campylobacterales</taxon>
        <taxon>Sulfurimonadaceae</taxon>
        <taxon>Sulfuricurvum</taxon>
    </lineage>
</organism>
<dbReference type="HOGENOM" id="CLU_1562083_0_0_7"/>
<dbReference type="eggNOG" id="ENOG50300JF">
    <property type="taxonomic scope" value="Bacteria"/>
</dbReference>
<dbReference type="Proteomes" id="UP000008721">
    <property type="component" value="Chromosome"/>
</dbReference>
<gene>
    <name evidence="1" type="ordered locus">Sulku_1612</name>
</gene>
<evidence type="ECO:0000313" key="1">
    <source>
        <dbReference type="EMBL" id="ADR34273.1"/>
    </source>
</evidence>
<protein>
    <recommendedName>
        <fullName evidence="3">TNase-like domain-containing protein</fullName>
    </recommendedName>
</protein>
<keyword evidence="2" id="KW-1185">Reference proteome</keyword>
<dbReference type="EMBL" id="CP002355">
    <property type="protein sequence ID" value="ADR34273.1"/>
    <property type="molecule type" value="Genomic_DNA"/>
</dbReference>
<evidence type="ECO:0008006" key="3">
    <source>
        <dbReference type="Google" id="ProtNLM"/>
    </source>
</evidence>
<dbReference type="OrthoDB" id="9838689at2"/>
<name>E4U087_SULKY</name>
<dbReference type="KEGG" id="sku:Sulku_1612"/>
<dbReference type="RefSeq" id="WP_013460470.1">
    <property type="nucleotide sequence ID" value="NC_014762.1"/>
</dbReference>
<reference evidence="1 2" key="1">
    <citation type="journal article" date="2012" name="Stand. Genomic Sci.">
        <title>Complete genome sequence of the sulfur compounds oxidizing chemolithoautotroph Sulfuricurvum kujiense type strain (YK-1(T)).</title>
        <authorList>
            <person name="Han C."/>
            <person name="Kotsyurbenko O."/>
            <person name="Chertkov O."/>
            <person name="Held B."/>
            <person name="Lapidus A."/>
            <person name="Nolan M."/>
            <person name="Lucas S."/>
            <person name="Hammon N."/>
            <person name="Deshpande S."/>
            <person name="Cheng J.F."/>
            <person name="Tapia R."/>
            <person name="Goodwin L.A."/>
            <person name="Pitluck S."/>
            <person name="Liolios K."/>
            <person name="Pagani I."/>
            <person name="Ivanova N."/>
            <person name="Mavromatis K."/>
            <person name="Mikhailova N."/>
            <person name="Pati A."/>
            <person name="Chen A."/>
            <person name="Palaniappan K."/>
            <person name="Land M."/>
            <person name="Hauser L."/>
            <person name="Chang Y.J."/>
            <person name="Jeffries C.D."/>
            <person name="Brambilla E.M."/>
            <person name="Rohde M."/>
            <person name="Spring S."/>
            <person name="Sikorski J."/>
            <person name="Goker M."/>
            <person name="Woyke T."/>
            <person name="Bristow J."/>
            <person name="Eisen J.A."/>
            <person name="Markowitz V."/>
            <person name="Hugenholtz P."/>
            <person name="Kyrpides N.C."/>
            <person name="Klenk H.P."/>
            <person name="Detter J.C."/>
        </authorList>
    </citation>
    <scope>NUCLEOTIDE SEQUENCE [LARGE SCALE GENOMIC DNA]</scope>
    <source>
        <strain evidence="2">ATCC BAA-921 / DSM 16994 / JCM 11577 / YK-1</strain>
    </source>
</reference>